<sequence length="200" mass="22567">MTDDPNSNDEALQLDIPSLYRMPIDQLLLDDNDLPFFIPVVCEFLRKFSHVCGLFRICGSHSMVQNLGVIFDLQDCAVPPNASVHDVTSFLKQWLTQLPEPLIPPNLINDIYNPNDPDSVVTILNNMPVTNRKCVASIFSVIKAILDNKEINKMDQANLSTCFVNAFTQNMLGLSKPMPFNEFFEKAVAITNEEMNDFIL</sequence>
<evidence type="ECO:0000259" key="1">
    <source>
        <dbReference type="PROSITE" id="PS50238"/>
    </source>
</evidence>
<dbReference type="PANTHER" id="PTHR45876:SF8">
    <property type="entry name" value="FI04035P"/>
    <property type="match status" value="1"/>
</dbReference>
<dbReference type="InterPro" id="IPR000198">
    <property type="entry name" value="RhoGAP_dom"/>
</dbReference>
<dbReference type="Pfam" id="PF00620">
    <property type="entry name" value="RhoGAP"/>
    <property type="match status" value="1"/>
</dbReference>
<dbReference type="PROSITE" id="PS50238">
    <property type="entry name" value="RHOGAP"/>
    <property type="match status" value="1"/>
</dbReference>
<dbReference type="InterPro" id="IPR008936">
    <property type="entry name" value="Rho_GTPase_activation_prot"/>
</dbReference>
<dbReference type="GeneID" id="94829570"/>
<dbReference type="RefSeq" id="XP_068350572.1">
    <property type="nucleotide sequence ID" value="XM_068494866.1"/>
</dbReference>
<gene>
    <name evidence="2" type="ORF">TRFO_09435</name>
</gene>
<accession>A0A1J4JIQ4</accession>
<dbReference type="AlphaFoldDB" id="A0A1J4JIQ4"/>
<name>A0A1J4JIQ4_9EUKA</name>
<protein>
    <submittedName>
        <fullName evidence="2">RhoGAP domain containing protein</fullName>
    </submittedName>
</protein>
<dbReference type="SMART" id="SM00324">
    <property type="entry name" value="RhoGAP"/>
    <property type="match status" value="1"/>
</dbReference>
<comment type="caution">
    <text evidence="2">The sequence shown here is derived from an EMBL/GenBank/DDBJ whole genome shotgun (WGS) entry which is preliminary data.</text>
</comment>
<evidence type="ECO:0000313" key="2">
    <source>
        <dbReference type="EMBL" id="OHS97435.1"/>
    </source>
</evidence>
<dbReference type="GO" id="GO:0007165">
    <property type="term" value="P:signal transduction"/>
    <property type="evidence" value="ECO:0007669"/>
    <property type="project" value="InterPro"/>
</dbReference>
<dbReference type="GO" id="GO:0005096">
    <property type="term" value="F:GTPase activator activity"/>
    <property type="evidence" value="ECO:0007669"/>
    <property type="project" value="TreeGrafter"/>
</dbReference>
<dbReference type="GO" id="GO:0005737">
    <property type="term" value="C:cytoplasm"/>
    <property type="evidence" value="ECO:0007669"/>
    <property type="project" value="TreeGrafter"/>
</dbReference>
<dbReference type="EMBL" id="MLAK01001115">
    <property type="protein sequence ID" value="OHS97435.1"/>
    <property type="molecule type" value="Genomic_DNA"/>
</dbReference>
<dbReference type="SUPFAM" id="SSF48350">
    <property type="entry name" value="GTPase activation domain, GAP"/>
    <property type="match status" value="1"/>
</dbReference>
<keyword evidence="3" id="KW-1185">Reference proteome</keyword>
<proteinExistence type="predicted"/>
<dbReference type="Gene3D" id="1.10.555.10">
    <property type="entry name" value="Rho GTPase activation protein"/>
    <property type="match status" value="1"/>
</dbReference>
<dbReference type="VEuPathDB" id="TrichDB:TRFO_09435"/>
<evidence type="ECO:0000313" key="3">
    <source>
        <dbReference type="Proteomes" id="UP000179807"/>
    </source>
</evidence>
<reference evidence="2" key="1">
    <citation type="submission" date="2016-10" db="EMBL/GenBank/DDBJ databases">
        <authorList>
            <person name="Benchimol M."/>
            <person name="Almeida L.G."/>
            <person name="Vasconcelos A.T."/>
            <person name="Perreira-Neves A."/>
            <person name="Rosa I.A."/>
            <person name="Tasca T."/>
            <person name="Bogo M.R."/>
            <person name="de Souza W."/>
        </authorList>
    </citation>
    <scope>NUCLEOTIDE SEQUENCE [LARGE SCALE GENOMIC DNA]</scope>
    <source>
        <strain evidence="2">K</strain>
    </source>
</reference>
<dbReference type="OrthoDB" id="3196451at2759"/>
<organism evidence="2 3">
    <name type="scientific">Tritrichomonas foetus</name>
    <dbReference type="NCBI Taxonomy" id="1144522"/>
    <lineage>
        <taxon>Eukaryota</taxon>
        <taxon>Metamonada</taxon>
        <taxon>Parabasalia</taxon>
        <taxon>Tritrichomonadida</taxon>
        <taxon>Tritrichomonadidae</taxon>
        <taxon>Tritrichomonas</taxon>
    </lineage>
</organism>
<dbReference type="CDD" id="cd00159">
    <property type="entry name" value="RhoGAP"/>
    <property type="match status" value="1"/>
</dbReference>
<dbReference type="PANTHER" id="PTHR45876">
    <property type="entry name" value="FI04035P"/>
    <property type="match status" value="1"/>
</dbReference>
<dbReference type="Proteomes" id="UP000179807">
    <property type="component" value="Unassembled WGS sequence"/>
</dbReference>
<feature type="domain" description="Rho-GAP" evidence="1">
    <location>
        <begin position="22"/>
        <end position="200"/>
    </location>
</feature>